<keyword evidence="3" id="KW-1185">Reference proteome</keyword>
<proteinExistence type="predicted"/>
<keyword evidence="1" id="KW-0812">Transmembrane</keyword>
<feature type="transmembrane region" description="Helical" evidence="1">
    <location>
        <begin position="53"/>
        <end position="73"/>
    </location>
</feature>
<reference evidence="2 3" key="1">
    <citation type="submission" date="2016-01" db="EMBL/GenBank/DDBJ databases">
        <authorList>
            <person name="Regsiter A."/>
            <person name="william w."/>
        </authorList>
    </citation>
    <scope>NUCLEOTIDE SEQUENCE [LARGE SCALE GENOMIC DNA]</scope>
    <source>
        <strain evidence="2 3">CFBP 5494</strain>
    </source>
</reference>
<dbReference type="AlphaFoldDB" id="A0A9W5B5J0"/>
<dbReference type="Proteomes" id="UP000191933">
    <property type="component" value="Unassembled WGS sequence"/>
</dbReference>
<keyword evidence="1" id="KW-1133">Transmembrane helix</keyword>
<accession>A0A9W5B5J0</accession>
<feature type="transmembrane region" description="Helical" evidence="1">
    <location>
        <begin position="6"/>
        <end position="32"/>
    </location>
</feature>
<feature type="transmembrane region" description="Helical" evidence="1">
    <location>
        <begin position="79"/>
        <end position="104"/>
    </location>
</feature>
<protein>
    <recommendedName>
        <fullName evidence="4">Transmembrane protein</fullName>
    </recommendedName>
</protein>
<evidence type="ECO:0008006" key="4">
    <source>
        <dbReference type="Google" id="ProtNLM"/>
    </source>
</evidence>
<evidence type="ECO:0000313" key="2">
    <source>
        <dbReference type="EMBL" id="CUW98833.1"/>
    </source>
</evidence>
<name>A0A9W5B5J0_9HYPH</name>
<sequence>MANTRSVYGSMLCMLFIALAGGRSFLGGGGPFGLGSRSRGLAALAATLFRWRVVFRVSAAGAGFLATAALLVHRGPGPAFGLFFGYATILISFFDMFGLALLLVRIGRFVAAGHRVSPVVEPPLTRLAR</sequence>
<evidence type="ECO:0000256" key="1">
    <source>
        <dbReference type="SAM" id="Phobius"/>
    </source>
</evidence>
<gene>
    <name evidence="2" type="ORF">AGR2A_Lc60149</name>
</gene>
<dbReference type="EMBL" id="FBVY01000035">
    <property type="protein sequence ID" value="CUW98833.1"/>
    <property type="molecule type" value="Genomic_DNA"/>
</dbReference>
<evidence type="ECO:0000313" key="3">
    <source>
        <dbReference type="Proteomes" id="UP000191933"/>
    </source>
</evidence>
<keyword evidence="1" id="KW-0472">Membrane</keyword>
<comment type="caution">
    <text evidence="2">The sequence shown here is derived from an EMBL/GenBank/DDBJ whole genome shotgun (WGS) entry which is preliminary data.</text>
</comment>
<organism evidence="2 3">
    <name type="scientific">Agrobacterium genomosp. 2 str. CFBP 5494</name>
    <dbReference type="NCBI Taxonomy" id="1183436"/>
    <lineage>
        <taxon>Bacteria</taxon>
        <taxon>Pseudomonadati</taxon>
        <taxon>Pseudomonadota</taxon>
        <taxon>Alphaproteobacteria</taxon>
        <taxon>Hyphomicrobiales</taxon>
        <taxon>Rhizobiaceae</taxon>
        <taxon>Rhizobium/Agrobacterium group</taxon>
        <taxon>Agrobacterium</taxon>
        <taxon>Agrobacterium tumefaciens complex</taxon>
    </lineage>
</organism>